<protein>
    <submittedName>
        <fullName evidence="3">Uncharacterized protein</fullName>
    </submittedName>
</protein>
<feature type="transmembrane region" description="Helical" evidence="2">
    <location>
        <begin position="271"/>
        <end position="290"/>
    </location>
</feature>
<dbReference type="Proteomes" id="UP000054007">
    <property type="component" value="Unassembled WGS sequence"/>
</dbReference>
<name>A0A0D7AWQ9_9AGAR</name>
<keyword evidence="2" id="KW-0812">Transmembrane</keyword>
<evidence type="ECO:0000256" key="2">
    <source>
        <dbReference type="SAM" id="Phobius"/>
    </source>
</evidence>
<evidence type="ECO:0000256" key="1">
    <source>
        <dbReference type="SAM" id="MobiDB-lite"/>
    </source>
</evidence>
<dbReference type="InterPro" id="IPR037737">
    <property type="entry name" value="Srf1"/>
</dbReference>
<dbReference type="AlphaFoldDB" id="A0A0D7AWQ9"/>
<keyword evidence="4" id="KW-1185">Reference proteome</keyword>
<feature type="compositionally biased region" description="Low complexity" evidence="1">
    <location>
        <begin position="1"/>
        <end position="15"/>
    </location>
</feature>
<accession>A0A0D7AWQ9</accession>
<feature type="transmembrane region" description="Helical" evidence="2">
    <location>
        <begin position="372"/>
        <end position="397"/>
    </location>
</feature>
<feature type="compositionally biased region" description="Basic and acidic residues" evidence="1">
    <location>
        <begin position="90"/>
        <end position="106"/>
    </location>
</feature>
<feature type="transmembrane region" description="Helical" evidence="2">
    <location>
        <begin position="310"/>
        <end position="331"/>
    </location>
</feature>
<reference evidence="3 4" key="1">
    <citation type="journal article" date="2015" name="Fungal Genet. Biol.">
        <title>Evolution of novel wood decay mechanisms in Agaricales revealed by the genome sequences of Fistulina hepatica and Cylindrobasidium torrendii.</title>
        <authorList>
            <person name="Floudas D."/>
            <person name="Held B.W."/>
            <person name="Riley R."/>
            <person name="Nagy L.G."/>
            <person name="Koehler G."/>
            <person name="Ransdell A.S."/>
            <person name="Younus H."/>
            <person name="Chow J."/>
            <person name="Chiniquy J."/>
            <person name="Lipzen A."/>
            <person name="Tritt A."/>
            <person name="Sun H."/>
            <person name="Haridas S."/>
            <person name="LaButti K."/>
            <person name="Ohm R.A."/>
            <person name="Kues U."/>
            <person name="Blanchette R.A."/>
            <person name="Grigoriev I.V."/>
            <person name="Minto R.E."/>
            <person name="Hibbett D.S."/>
        </authorList>
    </citation>
    <scope>NUCLEOTIDE SEQUENCE [LARGE SCALE GENOMIC DNA]</scope>
    <source>
        <strain evidence="3 4">FP15055 ss-10</strain>
    </source>
</reference>
<dbReference type="PANTHER" id="PTHR36819">
    <property type="entry name" value="REGULATOR OF PHOSPHOLIPASE D SRF1"/>
    <property type="match status" value="1"/>
</dbReference>
<dbReference type="GO" id="GO:0071944">
    <property type="term" value="C:cell periphery"/>
    <property type="evidence" value="ECO:0007669"/>
    <property type="project" value="TreeGrafter"/>
</dbReference>
<organism evidence="3 4">
    <name type="scientific">Cylindrobasidium torrendii FP15055 ss-10</name>
    <dbReference type="NCBI Taxonomy" id="1314674"/>
    <lineage>
        <taxon>Eukaryota</taxon>
        <taxon>Fungi</taxon>
        <taxon>Dikarya</taxon>
        <taxon>Basidiomycota</taxon>
        <taxon>Agaricomycotina</taxon>
        <taxon>Agaricomycetes</taxon>
        <taxon>Agaricomycetidae</taxon>
        <taxon>Agaricales</taxon>
        <taxon>Marasmiineae</taxon>
        <taxon>Physalacriaceae</taxon>
        <taxon>Cylindrobasidium</taxon>
    </lineage>
</organism>
<dbReference type="GO" id="GO:0000324">
    <property type="term" value="C:fungal-type vacuole"/>
    <property type="evidence" value="ECO:0007669"/>
    <property type="project" value="TreeGrafter"/>
</dbReference>
<feature type="compositionally biased region" description="Basic and acidic residues" evidence="1">
    <location>
        <begin position="56"/>
        <end position="68"/>
    </location>
</feature>
<feature type="compositionally biased region" description="Polar residues" evidence="1">
    <location>
        <begin position="161"/>
        <end position="174"/>
    </location>
</feature>
<proteinExistence type="predicted"/>
<keyword evidence="2" id="KW-0472">Membrane</keyword>
<feature type="compositionally biased region" description="Acidic residues" evidence="1">
    <location>
        <begin position="189"/>
        <end position="200"/>
    </location>
</feature>
<feature type="transmembrane region" description="Helical" evidence="2">
    <location>
        <begin position="225"/>
        <end position="251"/>
    </location>
</feature>
<dbReference type="OrthoDB" id="1436450at2759"/>
<sequence>MSNSSRARSASTTTSVRPQPSVRSGPAPIQVPIVVTEPPWARDEPPSPTDDATAVADDHPFHRPESRPSDVGSLSSSVPPSRWWAFTLPRPREHNANSSAPEEHRKSTAHTLKDWLPSTPSVPFREGSSFARGGPKAPTMSERRAIALSIEMPPPPPSLTLAQTQTPGWETPWTSRPAAQGPRHRHHDEEEDDIEEEDSDQVSLTDTATNISTWQRRKKRIRSFILTNVYVPLLFRFINITFSAAALGLAIRVRAREKQHNIMGAVGSSPTLVIIFAPLTILHVLIAIYLEYFGRPLGLWRTSGKLAHTLLDVLFICMWSSALSLCFDNFFSSLIPCTSVSATSWYNELPRPPSNLPTFEGSIGDAICDSQLALICLVAMGLVMYCINLVISLFRIFEKVKYHPNRMGLVS</sequence>
<evidence type="ECO:0000313" key="4">
    <source>
        <dbReference type="Proteomes" id="UP000054007"/>
    </source>
</evidence>
<keyword evidence="2" id="KW-1133">Transmembrane helix</keyword>
<dbReference type="EMBL" id="KN880785">
    <property type="protein sequence ID" value="KIY62430.1"/>
    <property type="molecule type" value="Genomic_DNA"/>
</dbReference>
<feature type="region of interest" description="Disordered" evidence="1">
    <location>
        <begin position="1"/>
        <end position="139"/>
    </location>
</feature>
<dbReference type="PANTHER" id="PTHR36819:SF1">
    <property type="entry name" value="REGULATOR OF PHOSPHOLIPASE D SRF1"/>
    <property type="match status" value="1"/>
</dbReference>
<gene>
    <name evidence="3" type="ORF">CYLTODRAFT_361491</name>
</gene>
<feature type="region of interest" description="Disordered" evidence="1">
    <location>
        <begin position="161"/>
        <end position="203"/>
    </location>
</feature>
<evidence type="ECO:0000313" key="3">
    <source>
        <dbReference type="EMBL" id="KIY62430.1"/>
    </source>
</evidence>